<dbReference type="AlphaFoldDB" id="A0A3P7LXH4"/>
<proteinExistence type="predicted"/>
<protein>
    <submittedName>
        <fullName evidence="1">Uncharacterized protein</fullName>
    </submittedName>
</protein>
<sequence length="75" mass="8173">MNINRSLSPHTLVMLPDENDLKENQDYLIPTAFVLSEVDGYTHLKDSPTMFPPQPPTAGCNADSAGSLVLKSSEI</sequence>
<name>A0A3P7LXH4_DIBLA</name>
<evidence type="ECO:0000313" key="2">
    <source>
        <dbReference type="Proteomes" id="UP000281553"/>
    </source>
</evidence>
<evidence type="ECO:0000313" key="1">
    <source>
        <dbReference type="EMBL" id="VDN18040.1"/>
    </source>
</evidence>
<reference evidence="1 2" key="1">
    <citation type="submission" date="2018-11" db="EMBL/GenBank/DDBJ databases">
        <authorList>
            <consortium name="Pathogen Informatics"/>
        </authorList>
    </citation>
    <scope>NUCLEOTIDE SEQUENCE [LARGE SCALE GENOMIC DNA]</scope>
</reference>
<keyword evidence="2" id="KW-1185">Reference proteome</keyword>
<dbReference type="Proteomes" id="UP000281553">
    <property type="component" value="Unassembled WGS sequence"/>
</dbReference>
<gene>
    <name evidence="1" type="ORF">DILT_LOCUS13083</name>
</gene>
<accession>A0A3P7LXH4</accession>
<dbReference type="EMBL" id="UYRU01068788">
    <property type="protein sequence ID" value="VDN18040.1"/>
    <property type="molecule type" value="Genomic_DNA"/>
</dbReference>
<organism evidence="1 2">
    <name type="scientific">Dibothriocephalus latus</name>
    <name type="common">Fish tapeworm</name>
    <name type="synonym">Diphyllobothrium latum</name>
    <dbReference type="NCBI Taxonomy" id="60516"/>
    <lineage>
        <taxon>Eukaryota</taxon>
        <taxon>Metazoa</taxon>
        <taxon>Spiralia</taxon>
        <taxon>Lophotrochozoa</taxon>
        <taxon>Platyhelminthes</taxon>
        <taxon>Cestoda</taxon>
        <taxon>Eucestoda</taxon>
        <taxon>Diphyllobothriidea</taxon>
        <taxon>Diphyllobothriidae</taxon>
        <taxon>Dibothriocephalus</taxon>
    </lineage>
</organism>
<dbReference type="OrthoDB" id="10471938at2759"/>